<evidence type="ECO:0000256" key="6">
    <source>
        <dbReference type="ARBA" id="ARBA00023012"/>
    </source>
</evidence>
<dbReference type="InterPro" id="IPR011623">
    <property type="entry name" value="7TMR_DISM_rcpt_extracell_dom1"/>
</dbReference>
<dbReference type="EMBL" id="JBEPSM010000003">
    <property type="protein sequence ID" value="MET4635877.1"/>
    <property type="molecule type" value="Genomic_DNA"/>
</dbReference>
<protein>
    <recommendedName>
        <fullName evidence="2">histidine kinase</fullName>
        <ecNumber evidence="2">2.7.13.3</ecNumber>
    </recommendedName>
</protein>
<dbReference type="EC" id="2.7.13.3" evidence="2"/>
<evidence type="ECO:0000259" key="8">
    <source>
        <dbReference type="PROSITE" id="PS50109"/>
    </source>
</evidence>
<evidence type="ECO:0000256" key="4">
    <source>
        <dbReference type="ARBA" id="ARBA00022679"/>
    </source>
</evidence>
<dbReference type="InterPro" id="IPR011622">
    <property type="entry name" value="7TMR_DISM_rcpt_extracell_dom2"/>
</dbReference>
<reference evidence="9 10" key="1">
    <citation type="submission" date="2024-06" db="EMBL/GenBank/DDBJ databases">
        <title>Sorghum-associated microbial communities from plants grown in Nebraska, USA.</title>
        <authorList>
            <person name="Schachtman D."/>
        </authorList>
    </citation>
    <scope>NUCLEOTIDE SEQUENCE [LARGE SCALE GENOMIC DNA]</scope>
    <source>
        <strain evidence="9 10">3207</strain>
    </source>
</reference>
<dbReference type="Gene3D" id="2.60.40.2380">
    <property type="match status" value="1"/>
</dbReference>
<dbReference type="CDD" id="cd00082">
    <property type="entry name" value="HisKA"/>
    <property type="match status" value="1"/>
</dbReference>
<organism evidence="9 10">
    <name type="scientific">Kaistia defluvii</name>
    <dbReference type="NCBI Taxonomy" id="410841"/>
    <lineage>
        <taxon>Bacteria</taxon>
        <taxon>Pseudomonadati</taxon>
        <taxon>Pseudomonadota</taxon>
        <taxon>Alphaproteobacteria</taxon>
        <taxon>Hyphomicrobiales</taxon>
        <taxon>Kaistiaceae</taxon>
        <taxon>Kaistia</taxon>
    </lineage>
</organism>
<evidence type="ECO:0000256" key="1">
    <source>
        <dbReference type="ARBA" id="ARBA00000085"/>
    </source>
</evidence>
<evidence type="ECO:0000256" key="3">
    <source>
        <dbReference type="ARBA" id="ARBA00022553"/>
    </source>
</evidence>
<keyword evidence="3" id="KW-0597">Phosphoprotein</keyword>
<evidence type="ECO:0000313" key="10">
    <source>
        <dbReference type="Proteomes" id="UP001549321"/>
    </source>
</evidence>
<comment type="caution">
    <text evidence="9">The sequence shown here is derived from an EMBL/GenBank/DDBJ whole genome shotgun (WGS) entry which is preliminary data.</text>
</comment>
<dbReference type="Gene3D" id="1.10.287.130">
    <property type="match status" value="1"/>
</dbReference>
<feature type="domain" description="Histidine kinase" evidence="8">
    <location>
        <begin position="511"/>
        <end position="723"/>
    </location>
</feature>
<dbReference type="SMART" id="SM00388">
    <property type="entry name" value="HisKA"/>
    <property type="match status" value="1"/>
</dbReference>
<evidence type="ECO:0000256" key="2">
    <source>
        <dbReference type="ARBA" id="ARBA00012438"/>
    </source>
</evidence>
<dbReference type="Pfam" id="PF07696">
    <property type="entry name" value="7TMR-DISMED2"/>
    <property type="match status" value="1"/>
</dbReference>
<keyword evidence="5 9" id="KW-0418">Kinase</keyword>
<keyword evidence="7" id="KW-0812">Transmembrane</keyword>
<feature type="transmembrane region" description="Helical" evidence="7">
    <location>
        <begin position="411"/>
        <end position="431"/>
    </location>
</feature>
<name>A0ABV2R3M7_9HYPH</name>
<feature type="transmembrane region" description="Helical" evidence="7">
    <location>
        <begin position="320"/>
        <end position="341"/>
    </location>
</feature>
<dbReference type="Gene3D" id="3.30.565.10">
    <property type="entry name" value="Histidine kinase-like ATPase, C-terminal domain"/>
    <property type="match status" value="1"/>
</dbReference>
<feature type="transmembrane region" description="Helical" evidence="7">
    <location>
        <begin position="378"/>
        <end position="399"/>
    </location>
</feature>
<feature type="transmembrane region" description="Helical" evidence="7">
    <location>
        <begin position="289"/>
        <end position="308"/>
    </location>
</feature>
<evidence type="ECO:0000313" key="9">
    <source>
        <dbReference type="EMBL" id="MET4635877.1"/>
    </source>
</evidence>
<dbReference type="CDD" id="cd00075">
    <property type="entry name" value="HATPase"/>
    <property type="match status" value="1"/>
</dbReference>
<dbReference type="InterPro" id="IPR004358">
    <property type="entry name" value="Sig_transdc_His_kin-like_C"/>
</dbReference>
<evidence type="ECO:0000256" key="7">
    <source>
        <dbReference type="SAM" id="Phobius"/>
    </source>
</evidence>
<proteinExistence type="predicted"/>
<feature type="transmembrane region" description="Helical" evidence="7">
    <location>
        <begin position="347"/>
        <end position="371"/>
    </location>
</feature>
<dbReference type="InterPro" id="IPR003594">
    <property type="entry name" value="HATPase_dom"/>
</dbReference>
<keyword evidence="6" id="KW-0902">Two-component regulatory system</keyword>
<keyword evidence="7" id="KW-1133">Transmembrane helix</keyword>
<sequence>MPMDKGWQSRNREFCGGRPVGSISPGLSSLPTVNGPPMRQLCYLRMRLIFALSMMLACLLPQTPWALSLKPGDGIRAPVSLSGHLAVFYDSSGALTIDDVVSGRPDVRFTPIPSMLTQGYRKGAVWVRFSLSAPADSGPWLLQIERPLIEQATLYISDGAGHFAVSPPGYIDPWNKRDARAYPALFPILGTTAEREYYFRLQSSTSITSALNVWSKDGFEQYIRNGNWLIGILIGAIGAMIIANLLYALWLRDPIYPLYAVLLFISGLISIFHMGYASEILHFLKPQQIHRSWGAIVCLYSVVMALFLGQLFEFRRHSIWAWRIIQVIALLNGIALIFALIGRYGDVGLFVSGLQQLFFIYIASVVLYLLIVRRQYQYLLSAIAFGSVVVVLLVMQLQYTGANPLRIDSSLARVLAVGTLIHTVLLSAAVAKRAQLAERSLSEEKDRAIAVSRLAERELAIRVRERTAELAESNASLEEEVDRRYHLETKLRQSLDSVNDALAQQRDFLALVTHEFRGPLAVIATAVDNLALSAAESSDDVQVRAAKIRRTVNRMSMLIENVLAGDRLDAAGKPLAVVETFDLNEILRVEQAALDDDAIRRVTFIPGDEARVRGDRYLLEIALQNLIQNALKYSAATDPVAVRLSMDQGMALVSVIDRGAGVPPEEQAFIFLKYYRAAGQRVKGSGLGLYISREIARQHGGELVIAASDVNGSTFRFSLPLTEPGPMPVDPVMG</sequence>
<dbReference type="SMART" id="SM00387">
    <property type="entry name" value="HATPase_c"/>
    <property type="match status" value="1"/>
</dbReference>
<dbReference type="Proteomes" id="UP001549321">
    <property type="component" value="Unassembled WGS sequence"/>
</dbReference>
<dbReference type="SUPFAM" id="SSF47384">
    <property type="entry name" value="Homodimeric domain of signal transducing histidine kinase"/>
    <property type="match status" value="1"/>
</dbReference>
<keyword evidence="10" id="KW-1185">Reference proteome</keyword>
<feature type="transmembrane region" description="Helical" evidence="7">
    <location>
        <begin position="48"/>
        <end position="67"/>
    </location>
</feature>
<dbReference type="InterPro" id="IPR005467">
    <property type="entry name" value="His_kinase_dom"/>
</dbReference>
<keyword evidence="7" id="KW-0472">Membrane</keyword>
<dbReference type="Pfam" id="PF07695">
    <property type="entry name" value="7TMR-DISM_7TM"/>
    <property type="match status" value="1"/>
</dbReference>
<dbReference type="PRINTS" id="PR00344">
    <property type="entry name" value="BCTRLSENSOR"/>
</dbReference>
<keyword evidence="4" id="KW-0808">Transferase</keyword>
<dbReference type="InterPro" id="IPR003661">
    <property type="entry name" value="HisK_dim/P_dom"/>
</dbReference>
<dbReference type="PROSITE" id="PS50109">
    <property type="entry name" value="HIS_KIN"/>
    <property type="match status" value="1"/>
</dbReference>
<accession>A0ABV2R3M7</accession>
<feature type="transmembrane region" description="Helical" evidence="7">
    <location>
        <begin position="258"/>
        <end position="277"/>
    </location>
</feature>
<dbReference type="GO" id="GO:0016301">
    <property type="term" value="F:kinase activity"/>
    <property type="evidence" value="ECO:0007669"/>
    <property type="project" value="UniProtKB-KW"/>
</dbReference>
<gene>
    <name evidence="9" type="ORF">ABIE08_003828</name>
</gene>
<dbReference type="PANTHER" id="PTHR43711">
    <property type="entry name" value="TWO-COMPONENT HISTIDINE KINASE"/>
    <property type="match status" value="1"/>
</dbReference>
<dbReference type="InterPro" id="IPR050736">
    <property type="entry name" value="Sensor_HK_Regulatory"/>
</dbReference>
<feature type="transmembrane region" description="Helical" evidence="7">
    <location>
        <begin position="228"/>
        <end position="251"/>
    </location>
</feature>
<comment type="catalytic activity">
    <reaction evidence="1">
        <text>ATP + protein L-histidine = ADP + protein N-phospho-L-histidine.</text>
        <dbReference type="EC" id="2.7.13.3"/>
    </reaction>
</comment>
<evidence type="ECO:0000256" key="5">
    <source>
        <dbReference type="ARBA" id="ARBA00022777"/>
    </source>
</evidence>
<dbReference type="SUPFAM" id="SSF55874">
    <property type="entry name" value="ATPase domain of HSP90 chaperone/DNA topoisomerase II/histidine kinase"/>
    <property type="match status" value="1"/>
</dbReference>
<dbReference type="InterPro" id="IPR036097">
    <property type="entry name" value="HisK_dim/P_sf"/>
</dbReference>
<dbReference type="InterPro" id="IPR036890">
    <property type="entry name" value="HATPase_C_sf"/>
</dbReference>
<dbReference type="Pfam" id="PF00512">
    <property type="entry name" value="HisKA"/>
    <property type="match status" value="1"/>
</dbReference>
<dbReference type="Pfam" id="PF02518">
    <property type="entry name" value="HATPase_c"/>
    <property type="match status" value="1"/>
</dbReference>
<dbReference type="PANTHER" id="PTHR43711:SF28">
    <property type="entry name" value="SENSOR HISTIDINE KINASE YXDK"/>
    <property type="match status" value="1"/>
</dbReference>